<dbReference type="OrthoDB" id="9810372at2"/>
<dbReference type="InterPro" id="IPR000600">
    <property type="entry name" value="ROK"/>
</dbReference>
<dbReference type="RefSeq" id="WP_109052511.1">
    <property type="nucleotide sequence ID" value="NZ_QDKJ01000001.1"/>
</dbReference>
<keyword evidence="1" id="KW-0119">Carbohydrate metabolism</keyword>
<dbReference type="PANTHER" id="PTHR18964:SF174">
    <property type="entry name" value="D-ALLOSE KINASE-RELATED"/>
    <property type="match status" value="1"/>
</dbReference>
<dbReference type="PROSITE" id="PS01125">
    <property type="entry name" value="ROK"/>
    <property type="match status" value="1"/>
</dbReference>
<comment type="caution">
    <text evidence="2">The sequence shown here is derived from an EMBL/GenBank/DDBJ whole genome shotgun (WGS) entry which is preliminary data.</text>
</comment>
<dbReference type="InterPro" id="IPR043129">
    <property type="entry name" value="ATPase_NBD"/>
</dbReference>
<accession>A0A2U1U272</accession>
<proteinExistence type="predicted"/>
<dbReference type="EMBL" id="QDKJ01000001">
    <property type="protein sequence ID" value="PWC15748.1"/>
    <property type="molecule type" value="Genomic_DNA"/>
</dbReference>
<gene>
    <name evidence="2" type="ORF">B4923_01130</name>
</gene>
<dbReference type="GO" id="GO:0004396">
    <property type="term" value="F:hexokinase activity"/>
    <property type="evidence" value="ECO:0007669"/>
    <property type="project" value="TreeGrafter"/>
</dbReference>
<organism evidence="2 3">
    <name type="scientific">Brenneria roseae subsp. americana</name>
    <dbReference type="NCBI Taxonomy" id="1508507"/>
    <lineage>
        <taxon>Bacteria</taxon>
        <taxon>Pseudomonadati</taxon>
        <taxon>Pseudomonadota</taxon>
        <taxon>Gammaproteobacteria</taxon>
        <taxon>Enterobacterales</taxon>
        <taxon>Pectobacteriaceae</taxon>
        <taxon>Brenneria</taxon>
    </lineage>
</organism>
<reference evidence="2 3" key="1">
    <citation type="submission" date="2018-04" db="EMBL/GenBank/DDBJ databases">
        <title>Brenneria corticis sp.nov.</title>
        <authorList>
            <person name="Li Y."/>
        </authorList>
    </citation>
    <scope>NUCLEOTIDE SEQUENCE [LARGE SCALE GENOMIC DNA]</scope>
    <source>
        <strain evidence="2 3">LMG 27715</strain>
    </source>
</reference>
<dbReference type="SUPFAM" id="SSF53067">
    <property type="entry name" value="Actin-like ATPase domain"/>
    <property type="match status" value="1"/>
</dbReference>
<dbReference type="PANTHER" id="PTHR18964">
    <property type="entry name" value="ROK (REPRESSOR, ORF, KINASE) FAMILY"/>
    <property type="match status" value="1"/>
</dbReference>
<dbReference type="CDD" id="cd24066">
    <property type="entry name" value="ASKHA_NBD_ROK_EcFRK-like"/>
    <property type="match status" value="1"/>
</dbReference>
<dbReference type="InterPro" id="IPR049874">
    <property type="entry name" value="ROK_cs"/>
</dbReference>
<evidence type="ECO:0000313" key="3">
    <source>
        <dbReference type="Proteomes" id="UP000245138"/>
    </source>
</evidence>
<protein>
    <submittedName>
        <fullName evidence="2">Transcriptional regulator</fullName>
    </submittedName>
</protein>
<dbReference type="Gene3D" id="3.30.420.40">
    <property type="match status" value="2"/>
</dbReference>
<evidence type="ECO:0000313" key="2">
    <source>
        <dbReference type="EMBL" id="PWC15748.1"/>
    </source>
</evidence>
<evidence type="ECO:0000256" key="1">
    <source>
        <dbReference type="ARBA" id="ARBA00023277"/>
    </source>
</evidence>
<dbReference type="Proteomes" id="UP000245138">
    <property type="component" value="Unassembled WGS sequence"/>
</dbReference>
<sequence length="320" mass="34519">MLSLGIDIGGSKIEAVVLNSLGETVYKQRYPTEKQSYIAFFTLLCRVIDDVHQAVSHPFSIGICLPGTVEASNGDIKNSNILVINQQPLPAMLEAYCRQPIAISNDANCFALSEAIDGAGKGYDTVFGVILGTGCGGGIAIHQQVIDGRNRCAGEWGHNALPRYSPERDGPTAICYCGQDNCIESFISGTGLSQRYNLRYHRSLTAKEILDAVDMQDGDARSQFTLFQDQLARSLADVVNLLDPDVIVIGGGLSNRRVLYQGLDTQVARYVFSNTFTTPILQAVHGDSSGVRGAAWLGQKLSSTSAETPRGMPIRIEGNE</sequence>
<dbReference type="AlphaFoldDB" id="A0A2U1U272"/>
<dbReference type="Pfam" id="PF00480">
    <property type="entry name" value="ROK"/>
    <property type="match status" value="1"/>
</dbReference>
<name>A0A2U1U272_9GAMM</name>
<keyword evidence="3" id="KW-1185">Reference proteome</keyword>